<dbReference type="RefSeq" id="WP_039451119.1">
    <property type="nucleotide sequence ID" value="NZ_CP043329.1"/>
</dbReference>
<dbReference type="Proteomes" id="UP000323653">
    <property type="component" value="Chromosome"/>
</dbReference>
<keyword evidence="3" id="KW-0288">FMN</keyword>
<gene>
    <name evidence="6" type="ORF">FYC62_11120</name>
</gene>
<protein>
    <submittedName>
        <fullName evidence="6">Flavin oxidoreductase</fullName>
    </submittedName>
</protein>
<feature type="domain" description="Flavin reductase like" evidence="5">
    <location>
        <begin position="33"/>
        <end position="167"/>
    </location>
</feature>
<dbReference type="GO" id="GO:0010181">
    <property type="term" value="F:FMN binding"/>
    <property type="evidence" value="ECO:0007669"/>
    <property type="project" value="InterPro"/>
</dbReference>
<dbReference type="AlphaFoldDB" id="A0A5C0VLS8"/>
<accession>A0A5C0VLS8</accession>
<proteinExistence type="inferred from homology"/>
<comment type="similarity">
    <text evidence="4">Belongs to the flavoredoxin family.</text>
</comment>
<evidence type="ECO:0000256" key="3">
    <source>
        <dbReference type="ARBA" id="ARBA00022643"/>
    </source>
</evidence>
<keyword evidence="2" id="KW-0285">Flavoprotein</keyword>
<dbReference type="InterPro" id="IPR002563">
    <property type="entry name" value="Flavin_Rdtase-like_dom"/>
</dbReference>
<keyword evidence="7" id="KW-1185">Reference proteome</keyword>
<dbReference type="KEGG" id="pej:FYC62_11120"/>
<dbReference type="SUPFAM" id="SSF50475">
    <property type="entry name" value="FMN-binding split barrel"/>
    <property type="match status" value="1"/>
</dbReference>
<evidence type="ECO:0000313" key="7">
    <source>
        <dbReference type="Proteomes" id="UP000323653"/>
    </source>
</evidence>
<dbReference type="Pfam" id="PF01613">
    <property type="entry name" value="Flavin_Reduct"/>
    <property type="match status" value="1"/>
</dbReference>
<dbReference type="Gene3D" id="2.30.110.10">
    <property type="entry name" value="Electron Transport, Fmn-binding Protein, Chain A"/>
    <property type="match status" value="1"/>
</dbReference>
<reference evidence="6 7" key="1">
    <citation type="submission" date="2019-08" db="EMBL/GenBank/DDBJ databases">
        <title>Pedobacter sp. nov., isolated from Han river, South Korea.</title>
        <authorList>
            <person name="Lee D.-H."/>
            <person name="Kim Y.-S."/>
            <person name="Hwang E.-M."/>
            <person name="Le Tran T.C."/>
            <person name="Cha C.-J."/>
        </authorList>
    </citation>
    <scope>NUCLEOTIDE SEQUENCE [LARGE SCALE GENOMIC DNA]</scope>
    <source>
        <strain evidence="6 7">CJ43</strain>
    </source>
</reference>
<dbReference type="InterPro" id="IPR012349">
    <property type="entry name" value="Split_barrel_FMN-bd"/>
</dbReference>
<evidence type="ECO:0000313" key="6">
    <source>
        <dbReference type="EMBL" id="QEK52130.1"/>
    </source>
</evidence>
<comment type="cofactor">
    <cofactor evidence="1">
        <name>FMN</name>
        <dbReference type="ChEBI" id="CHEBI:58210"/>
    </cofactor>
</comment>
<name>A0A5C0VLS8_9SPHI</name>
<evidence type="ECO:0000256" key="4">
    <source>
        <dbReference type="ARBA" id="ARBA00038054"/>
    </source>
</evidence>
<dbReference type="PANTHER" id="PTHR33798:SF5">
    <property type="entry name" value="FLAVIN REDUCTASE LIKE DOMAIN-CONTAINING PROTEIN"/>
    <property type="match status" value="1"/>
</dbReference>
<dbReference type="EMBL" id="CP043329">
    <property type="protein sequence ID" value="QEK52130.1"/>
    <property type="molecule type" value="Genomic_DNA"/>
</dbReference>
<dbReference type="PANTHER" id="PTHR33798">
    <property type="entry name" value="FLAVOPROTEIN OXYGENASE"/>
    <property type="match status" value="1"/>
</dbReference>
<dbReference type="GO" id="GO:0016646">
    <property type="term" value="F:oxidoreductase activity, acting on the CH-NH group of donors, NAD or NADP as acceptor"/>
    <property type="evidence" value="ECO:0007669"/>
    <property type="project" value="UniProtKB-ARBA"/>
</dbReference>
<organism evidence="6 7">
    <name type="scientific">Pedobacter aquae</name>
    <dbReference type="NCBI Taxonomy" id="2605747"/>
    <lineage>
        <taxon>Bacteria</taxon>
        <taxon>Pseudomonadati</taxon>
        <taxon>Bacteroidota</taxon>
        <taxon>Sphingobacteriia</taxon>
        <taxon>Sphingobacteriales</taxon>
        <taxon>Sphingobacteriaceae</taxon>
        <taxon>Pedobacter</taxon>
    </lineage>
</organism>
<sequence length="213" mass="23523">MKHLTSEQITELPSRYRTTFMNSISGFKSLQMVATKSKTTGATNIALFNSIFHIGANPAYIGMVVRPDGPEHETLKNISESGFYTLNNVKEEFYKAAHQTSARYKAGESEFAACGFLEEYLEGFDAPFVKESSVKLGLKLKEIIPITLNNTRIVIGEVLHVCVDENLISADGYINLAATNTVTVAGLDAYHSTQLLARLSYAQPEKHPEEINV</sequence>
<evidence type="ECO:0000256" key="1">
    <source>
        <dbReference type="ARBA" id="ARBA00001917"/>
    </source>
</evidence>
<evidence type="ECO:0000256" key="2">
    <source>
        <dbReference type="ARBA" id="ARBA00022630"/>
    </source>
</evidence>
<evidence type="ECO:0000259" key="5">
    <source>
        <dbReference type="Pfam" id="PF01613"/>
    </source>
</evidence>